<evidence type="ECO:0000256" key="1">
    <source>
        <dbReference type="SAM" id="Phobius"/>
    </source>
</evidence>
<protein>
    <submittedName>
        <fullName evidence="2">Uncharacterized protein</fullName>
    </submittedName>
</protein>
<evidence type="ECO:0000313" key="2">
    <source>
        <dbReference type="EMBL" id="DAD78124.1"/>
    </source>
</evidence>
<keyword evidence="1" id="KW-1133">Transmembrane helix</keyword>
<dbReference type="EMBL" id="BK014839">
    <property type="protein sequence ID" value="DAD78124.1"/>
    <property type="molecule type" value="Genomic_DNA"/>
</dbReference>
<sequence length="143" mass="16406">MKIFKATLFWLWSCTWGCLMTLVGAVIALGCLVTGHKPHLFHQNVYFRFGTGGWGFNAGPFFFLSKDCGESLHMKQHESGHGLQNLIFGPLTPFLVAIPSCIRFWYREWVVSSGRKKYSELPTYDAIWFEGTATRWGEKVYKD</sequence>
<dbReference type="PROSITE" id="PS51257">
    <property type="entry name" value="PROKAR_LIPOPROTEIN"/>
    <property type="match status" value="1"/>
</dbReference>
<accession>A0A8S5M7D2</accession>
<name>A0A8S5M7D2_9CAUD</name>
<organism evidence="2">
    <name type="scientific">Siphoviridae sp. ctrgt10</name>
    <dbReference type="NCBI Taxonomy" id="2826479"/>
    <lineage>
        <taxon>Viruses</taxon>
        <taxon>Duplodnaviria</taxon>
        <taxon>Heunggongvirae</taxon>
        <taxon>Uroviricota</taxon>
        <taxon>Caudoviricetes</taxon>
    </lineage>
</organism>
<keyword evidence="1" id="KW-0812">Transmembrane</keyword>
<feature type="transmembrane region" description="Helical" evidence="1">
    <location>
        <begin position="45"/>
        <end position="65"/>
    </location>
</feature>
<keyword evidence="1" id="KW-0472">Membrane</keyword>
<proteinExistence type="predicted"/>
<feature type="transmembrane region" description="Helical" evidence="1">
    <location>
        <begin position="85"/>
        <end position="106"/>
    </location>
</feature>
<reference evidence="2" key="1">
    <citation type="journal article" date="2021" name="Proc. Natl. Acad. Sci. U.S.A.">
        <title>A Catalog of Tens of Thousands of Viruses from Human Metagenomes Reveals Hidden Associations with Chronic Diseases.</title>
        <authorList>
            <person name="Tisza M.J."/>
            <person name="Buck C.B."/>
        </authorList>
    </citation>
    <scope>NUCLEOTIDE SEQUENCE</scope>
    <source>
        <strain evidence="2">Ctrgt10</strain>
    </source>
</reference>
<feature type="transmembrane region" description="Helical" evidence="1">
    <location>
        <begin position="6"/>
        <end position="33"/>
    </location>
</feature>